<organism evidence="3 4">
    <name type="scientific">Cercophora samala</name>
    <dbReference type="NCBI Taxonomy" id="330535"/>
    <lineage>
        <taxon>Eukaryota</taxon>
        <taxon>Fungi</taxon>
        <taxon>Dikarya</taxon>
        <taxon>Ascomycota</taxon>
        <taxon>Pezizomycotina</taxon>
        <taxon>Sordariomycetes</taxon>
        <taxon>Sordariomycetidae</taxon>
        <taxon>Sordariales</taxon>
        <taxon>Lasiosphaeriaceae</taxon>
        <taxon>Cercophora</taxon>
    </lineage>
</organism>
<sequence length="134" mass="16178">MLQSVGPYLPTFCLCIIIFGVIAEAHETKNERRRQERRRLEWEAQERRRINMDRSEEEKRREMERRESGRKERERIDKDRNMTDRLSALEHSLWEAKDRIEKLEHKKRRSVVVKTPPQTAPKDPWANIVQGEAT</sequence>
<keyword evidence="2" id="KW-0472">Membrane</keyword>
<gene>
    <name evidence="3" type="ORF">QBC41DRAFT_314932</name>
</gene>
<comment type="caution">
    <text evidence="3">The sequence shown here is derived from an EMBL/GenBank/DDBJ whole genome shotgun (WGS) entry which is preliminary data.</text>
</comment>
<feature type="region of interest" description="Disordered" evidence="1">
    <location>
        <begin position="44"/>
        <end position="82"/>
    </location>
</feature>
<dbReference type="Proteomes" id="UP001174997">
    <property type="component" value="Unassembled WGS sequence"/>
</dbReference>
<evidence type="ECO:0000256" key="2">
    <source>
        <dbReference type="SAM" id="Phobius"/>
    </source>
</evidence>
<keyword evidence="4" id="KW-1185">Reference proteome</keyword>
<dbReference type="EMBL" id="JAULSY010000018">
    <property type="protein sequence ID" value="KAK0671743.1"/>
    <property type="molecule type" value="Genomic_DNA"/>
</dbReference>
<feature type="transmembrane region" description="Helical" evidence="2">
    <location>
        <begin position="6"/>
        <end position="25"/>
    </location>
</feature>
<evidence type="ECO:0000313" key="3">
    <source>
        <dbReference type="EMBL" id="KAK0671743.1"/>
    </source>
</evidence>
<feature type="region of interest" description="Disordered" evidence="1">
    <location>
        <begin position="109"/>
        <end position="134"/>
    </location>
</feature>
<keyword evidence="2" id="KW-0812">Transmembrane</keyword>
<accession>A0AA39ZIX2</accession>
<evidence type="ECO:0000256" key="1">
    <source>
        <dbReference type="SAM" id="MobiDB-lite"/>
    </source>
</evidence>
<proteinExistence type="predicted"/>
<name>A0AA39ZIX2_9PEZI</name>
<keyword evidence="2" id="KW-1133">Transmembrane helix</keyword>
<evidence type="ECO:0000313" key="4">
    <source>
        <dbReference type="Proteomes" id="UP001174997"/>
    </source>
</evidence>
<protein>
    <submittedName>
        <fullName evidence="3">Uncharacterized protein</fullName>
    </submittedName>
</protein>
<reference evidence="3" key="1">
    <citation type="submission" date="2023-06" db="EMBL/GenBank/DDBJ databases">
        <title>Genome-scale phylogeny and comparative genomics of the fungal order Sordariales.</title>
        <authorList>
            <consortium name="Lawrence Berkeley National Laboratory"/>
            <person name="Hensen N."/>
            <person name="Bonometti L."/>
            <person name="Westerberg I."/>
            <person name="Brannstrom I.O."/>
            <person name="Guillou S."/>
            <person name="Cros-Aarteil S."/>
            <person name="Calhoun S."/>
            <person name="Haridas S."/>
            <person name="Kuo A."/>
            <person name="Mondo S."/>
            <person name="Pangilinan J."/>
            <person name="Riley R."/>
            <person name="Labutti K."/>
            <person name="Andreopoulos B."/>
            <person name="Lipzen A."/>
            <person name="Chen C."/>
            <person name="Yanf M."/>
            <person name="Daum C."/>
            <person name="Ng V."/>
            <person name="Clum A."/>
            <person name="Steindorff A."/>
            <person name="Ohm R."/>
            <person name="Martin F."/>
            <person name="Silar P."/>
            <person name="Natvig D."/>
            <person name="Lalanne C."/>
            <person name="Gautier V."/>
            <person name="Ament-Velasquez S.L."/>
            <person name="Kruys A."/>
            <person name="Hutchinson M.I."/>
            <person name="Powell A.J."/>
            <person name="Barry K."/>
            <person name="Miller A.N."/>
            <person name="Grigoriev I.V."/>
            <person name="Debuchy R."/>
            <person name="Gladieux P."/>
            <person name="Thoren M.H."/>
            <person name="Johannesson H."/>
        </authorList>
    </citation>
    <scope>NUCLEOTIDE SEQUENCE</scope>
    <source>
        <strain evidence="3">CBS 307.81</strain>
    </source>
</reference>
<dbReference type="AlphaFoldDB" id="A0AA39ZIX2"/>